<evidence type="ECO:0000313" key="3">
    <source>
        <dbReference type="Proteomes" id="UP001497623"/>
    </source>
</evidence>
<dbReference type="Proteomes" id="UP001497623">
    <property type="component" value="Unassembled WGS sequence"/>
</dbReference>
<evidence type="ECO:0000256" key="1">
    <source>
        <dbReference type="SAM" id="MobiDB-lite"/>
    </source>
</evidence>
<keyword evidence="3" id="KW-1185">Reference proteome</keyword>
<feature type="compositionally biased region" description="Basic and acidic residues" evidence="1">
    <location>
        <begin position="242"/>
        <end position="252"/>
    </location>
</feature>
<feature type="non-terminal residue" evidence="2">
    <location>
        <position position="1"/>
    </location>
</feature>
<feature type="compositionally biased region" description="Polar residues" evidence="1">
    <location>
        <begin position="52"/>
        <end position="64"/>
    </location>
</feature>
<accession>A0AAV2SDY8</accession>
<proteinExistence type="predicted"/>
<name>A0AAV2SDY8_MEGNR</name>
<organism evidence="2 3">
    <name type="scientific">Meganyctiphanes norvegica</name>
    <name type="common">Northern krill</name>
    <name type="synonym">Thysanopoda norvegica</name>
    <dbReference type="NCBI Taxonomy" id="48144"/>
    <lineage>
        <taxon>Eukaryota</taxon>
        <taxon>Metazoa</taxon>
        <taxon>Ecdysozoa</taxon>
        <taxon>Arthropoda</taxon>
        <taxon>Crustacea</taxon>
        <taxon>Multicrustacea</taxon>
        <taxon>Malacostraca</taxon>
        <taxon>Eumalacostraca</taxon>
        <taxon>Eucarida</taxon>
        <taxon>Euphausiacea</taxon>
        <taxon>Euphausiidae</taxon>
        <taxon>Meganyctiphanes</taxon>
    </lineage>
</organism>
<protein>
    <submittedName>
        <fullName evidence="2">Uncharacterized protein</fullName>
    </submittedName>
</protein>
<reference evidence="2 3" key="1">
    <citation type="submission" date="2024-05" db="EMBL/GenBank/DDBJ databases">
        <authorList>
            <person name="Wallberg A."/>
        </authorList>
    </citation>
    <scope>NUCLEOTIDE SEQUENCE [LARGE SCALE GENOMIC DNA]</scope>
</reference>
<feature type="region of interest" description="Disordered" evidence="1">
    <location>
        <begin position="242"/>
        <end position="277"/>
    </location>
</feature>
<dbReference type="EMBL" id="CAXKWB010055568">
    <property type="protein sequence ID" value="CAL4177292.1"/>
    <property type="molecule type" value="Genomic_DNA"/>
</dbReference>
<sequence>LQNENYGDGYGSRERYIIDPLELDGCCFEIEAQDENIKDDLPFLGTDFSHNSKYQSTPNSSPSLVTDEKNKSKSSPDIFNTKDSDEPFIKITPEGNIVYVTSQNCNFQEDLQNINENNPIKDSISFQPTKIKMLKKHDDKKSLVRPPCPKIKPVHKSKYREIKYTEAQDSNDTAPAWFVVYEESRKNEWIKFVTKREEQDKLISNMMKQNNECLSKVFSKLLAVEENLKDYLDILKTERTKNKDSKAPEKNIQKNSKIQESSTEEETILQTKRKRKDAKYQECLELLKPYSSEKKIVLQSSS</sequence>
<evidence type="ECO:0000313" key="2">
    <source>
        <dbReference type="EMBL" id="CAL4177292.1"/>
    </source>
</evidence>
<dbReference type="AlphaFoldDB" id="A0AAV2SDY8"/>
<comment type="caution">
    <text evidence="2">The sequence shown here is derived from an EMBL/GenBank/DDBJ whole genome shotgun (WGS) entry which is preliminary data.</text>
</comment>
<gene>
    <name evidence="2" type="ORF">MNOR_LOCUS34889</name>
</gene>
<feature type="region of interest" description="Disordered" evidence="1">
    <location>
        <begin position="52"/>
        <end position="86"/>
    </location>
</feature>